<gene>
    <name evidence="1" type="ORF">BV898_14236</name>
</gene>
<keyword evidence="2" id="KW-1185">Reference proteome</keyword>
<dbReference type="OrthoDB" id="10611141at2759"/>
<sequence>MNSEQYAFLILDEVDHTTINQDGDHPSIYTHPSSSAKIMQLRDAVLTLHDLCASMEKKPKEEGPFHSSTRMTLDGDAVDCAVLEDPAIALKFILAASLASQPAVAILNSISSLLRFLSPDLRRSFLDAHFRSDVDGLIVSVMHSFWTPSPGLIDGMCVNVRESQLVDTTDIEDILMTLEAGDLFDHARLDSLSSSIYVVGSCLFVNERIVACHLPDSLMNNVSLFMKFHRKGFRRIKRGLDGASVVRYWNGEKKEDAAKSRDSFLIWTNFVNSVLVMCFEISPTRTDQDLPELLDIVIRALQNVLYRTSEILPQMLPERSNARGSVASASGSSQLSSAFPCPSSSITSVSNSAFADIPPAVRNSSSQLLYRIKFVSSSSSAVWETFVDSESRKRVLVPPSLRDDFLRRVSSIHYSFQRNEGDAEEVAMMLEYPAPALVRKYWISGWRLNRPNREVYICYPDGAEEEALLASMTT</sequence>
<dbReference type="Proteomes" id="UP000192578">
    <property type="component" value="Unassembled WGS sequence"/>
</dbReference>
<comment type="caution">
    <text evidence="1">The sequence shown here is derived from an EMBL/GenBank/DDBJ whole genome shotgun (WGS) entry which is preliminary data.</text>
</comment>
<dbReference type="EMBL" id="MTYJ01000171">
    <property type="protein sequence ID" value="OQV11440.1"/>
    <property type="molecule type" value="Genomic_DNA"/>
</dbReference>
<protein>
    <submittedName>
        <fullName evidence="1">Uncharacterized protein</fullName>
    </submittedName>
</protein>
<evidence type="ECO:0000313" key="2">
    <source>
        <dbReference type="Proteomes" id="UP000192578"/>
    </source>
</evidence>
<evidence type="ECO:0000313" key="1">
    <source>
        <dbReference type="EMBL" id="OQV11440.1"/>
    </source>
</evidence>
<organism evidence="1 2">
    <name type="scientific">Hypsibius exemplaris</name>
    <name type="common">Freshwater tardigrade</name>
    <dbReference type="NCBI Taxonomy" id="2072580"/>
    <lineage>
        <taxon>Eukaryota</taxon>
        <taxon>Metazoa</taxon>
        <taxon>Ecdysozoa</taxon>
        <taxon>Tardigrada</taxon>
        <taxon>Eutardigrada</taxon>
        <taxon>Parachela</taxon>
        <taxon>Hypsibioidea</taxon>
        <taxon>Hypsibiidae</taxon>
        <taxon>Hypsibius</taxon>
    </lineage>
</organism>
<name>A0A1W0W8E5_HYPEX</name>
<accession>A0A1W0W8E5</accession>
<reference evidence="2" key="1">
    <citation type="submission" date="2017-01" db="EMBL/GenBank/DDBJ databases">
        <title>Comparative genomics of anhydrobiosis in the tardigrade Hypsibius dujardini.</title>
        <authorList>
            <person name="Yoshida Y."/>
            <person name="Koutsovoulos G."/>
            <person name="Laetsch D."/>
            <person name="Stevens L."/>
            <person name="Kumar S."/>
            <person name="Horikawa D."/>
            <person name="Ishino K."/>
            <person name="Komine S."/>
            <person name="Tomita M."/>
            <person name="Blaxter M."/>
            <person name="Arakawa K."/>
        </authorList>
    </citation>
    <scope>NUCLEOTIDE SEQUENCE [LARGE SCALE GENOMIC DNA]</scope>
    <source>
        <strain evidence="2">Z151</strain>
    </source>
</reference>
<dbReference type="AlphaFoldDB" id="A0A1W0W8E5"/>
<proteinExistence type="predicted"/>